<gene>
    <name evidence="5" type="ORF">METZ01_LOCUS468456</name>
</gene>
<dbReference type="GO" id="GO:0016887">
    <property type="term" value="F:ATP hydrolysis activity"/>
    <property type="evidence" value="ECO:0007669"/>
    <property type="project" value="InterPro"/>
</dbReference>
<sequence length="150" mass="16218">GVALMPQGDAMFIGLTVRQHLDAGAFTRKAWSERHKRRERILDIFPPLRNLLGQPVGKLSGGERRMVTLGRGLMGDVKLYLVDEPSLGLAPKISRAVIDALINVDLADGAMVIAEQNLQLLEGCVDRLIGMHGGEIKGSVDTLSLHSEVG</sequence>
<evidence type="ECO:0000259" key="4">
    <source>
        <dbReference type="Pfam" id="PF00005"/>
    </source>
</evidence>
<dbReference type="SUPFAM" id="SSF52540">
    <property type="entry name" value="P-loop containing nucleoside triphosphate hydrolases"/>
    <property type="match status" value="1"/>
</dbReference>
<proteinExistence type="inferred from homology"/>
<keyword evidence="3" id="KW-0029">Amino-acid transport</keyword>
<feature type="domain" description="ABC transporter" evidence="4">
    <location>
        <begin position="2"/>
        <end position="86"/>
    </location>
</feature>
<dbReference type="Pfam" id="PF00005">
    <property type="entry name" value="ABC_tran"/>
    <property type="match status" value="1"/>
</dbReference>
<dbReference type="InterPro" id="IPR027417">
    <property type="entry name" value="P-loop_NTPase"/>
</dbReference>
<evidence type="ECO:0000256" key="3">
    <source>
        <dbReference type="ARBA" id="ARBA00022970"/>
    </source>
</evidence>
<evidence type="ECO:0000256" key="2">
    <source>
        <dbReference type="ARBA" id="ARBA00022448"/>
    </source>
</evidence>
<organism evidence="5">
    <name type="scientific">marine metagenome</name>
    <dbReference type="NCBI Taxonomy" id="408172"/>
    <lineage>
        <taxon>unclassified sequences</taxon>
        <taxon>metagenomes</taxon>
        <taxon>ecological metagenomes</taxon>
    </lineage>
</organism>
<evidence type="ECO:0000313" key="5">
    <source>
        <dbReference type="EMBL" id="SVE15602.1"/>
    </source>
</evidence>
<dbReference type="AlphaFoldDB" id="A0A383B6H0"/>
<dbReference type="EMBL" id="UINC01197891">
    <property type="protein sequence ID" value="SVE15602.1"/>
    <property type="molecule type" value="Genomic_DNA"/>
</dbReference>
<dbReference type="PANTHER" id="PTHR43820:SF4">
    <property type="entry name" value="HIGH-AFFINITY BRANCHED-CHAIN AMINO ACID TRANSPORT ATP-BINDING PROTEIN LIVF"/>
    <property type="match status" value="1"/>
</dbReference>
<dbReference type="InterPro" id="IPR003439">
    <property type="entry name" value="ABC_transporter-like_ATP-bd"/>
</dbReference>
<dbReference type="GO" id="GO:0005524">
    <property type="term" value="F:ATP binding"/>
    <property type="evidence" value="ECO:0007669"/>
    <property type="project" value="InterPro"/>
</dbReference>
<dbReference type="GO" id="GO:0015658">
    <property type="term" value="F:branched-chain amino acid transmembrane transporter activity"/>
    <property type="evidence" value="ECO:0007669"/>
    <property type="project" value="TreeGrafter"/>
</dbReference>
<evidence type="ECO:0000256" key="1">
    <source>
        <dbReference type="ARBA" id="ARBA00005417"/>
    </source>
</evidence>
<dbReference type="PANTHER" id="PTHR43820">
    <property type="entry name" value="HIGH-AFFINITY BRANCHED-CHAIN AMINO ACID TRANSPORT ATP-BINDING PROTEIN LIVF"/>
    <property type="match status" value="1"/>
</dbReference>
<feature type="non-terminal residue" evidence="5">
    <location>
        <position position="1"/>
    </location>
</feature>
<keyword evidence="2" id="KW-0813">Transport</keyword>
<dbReference type="GO" id="GO:0015807">
    <property type="term" value="P:L-amino acid transport"/>
    <property type="evidence" value="ECO:0007669"/>
    <property type="project" value="TreeGrafter"/>
</dbReference>
<dbReference type="InterPro" id="IPR052156">
    <property type="entry name" value="BCAA_Transport_ATP-bd_LivF"/>
</dbReference>
<accession>A0A383B6H0</accession>
<reference evidence="5" key="1">
    <citation type="submission" date="2018-05" db="EMBL/GenBank/DDBJ databases">
        <authorList>
            <person name="Lanie J.A."/>
            <person name="Ng W.-L."/>
            <person name="Kazmierczak K.M."/>
            <person name="Andrzejewski T.M."/>
            <person name="Davidsen T.M."/>
            <person name="Wayne K.J."/>
            <person name="Tettelin H."/>
            <person name="Glass J.I."/>
            <person name="Rusch D."/>
            <person name="Podicherti R."/>
            <person name="Tsui H.-C.T."/>
            <person name="Winkler M.E."/>
        </authorList>
    </citation>
    <scope>NUCLEOTIDE SEQUENCE</scope>
</reference>
<comment type="similarity">
    <text evidence="1">Belongs to the ABC transporter superfamily.</text>
</comment>
<protein>
    <recommendedName>
        <fullName evidence="4">ABC transporter domain-containing protein</fullName>
    </recommendedName>
</protein>
<dbReference type="Gene3D" id="3.40.50.300">
    <property type="entry name" value="P-loop containing nucleotide triphosphate hydrolases"/>
    <property type="match status" value="1"/>
</dbReference>
<name>A0A383B6H0_9ZZZZ</name>